<feature type="transmembrane region" description="Helical" evidence="7">
    <location>
        <begin position="13"/>
        <end position="33"/>
    </location>
</feature>
<feature type="transmembrane region" description="Helical" evidence="7">
    <location>
        <begin position="225"/>
        <end position="245"/>
    </location>
</feature>
<sequence length="262" mass="30290">MNPIAFEIFGLEIRWYGIIICIGMILAYFLAFKRSKLYNIDFDKLTDIFIVSLPISILCARLYYVIFNWSYYNLNLYDILNIRQGGLAIHGGLIGAIISSYLMSKYKKIKYLDLLDTVAPPFILAQAIGRWGNFFNGEAHGGIVSQQFISHFPNFIQKGMFLDGAYYHPTFLYESIWNLLIFILLVILSKKDLQKGSIFFLYLILYSLGRFFIEGLRTDSLMLGSLRIAQIISFIFIILGVILFVKVNFKNKHTIKNNQNTY</sequence>
<dbReference type="GO" id="GO:0042158">
    <property type="term" value="P:lipoprotein biosynthetic process"/>
    <property type="evidence" value="ECO:0007669"/>
    <property type="project" value="UniProtKB-UniRule"/>
</dbReference>
<dbReference type="Proteomes" id="UP000027770">
    <property type="component" value="Unassembled WGS sequence"/>
</dbReference>
<organism evidence="8 9">
    <name type="scientific">Clostridium novyi B str. ATCC 27606</name>
    <dbReference type="NCBI Taxonomy" id="1443123"/>
    <lineage>
        <taxon>Bacteria</taxon>
        <taxon>Bacillati</taxon>
        <taxon>Bacillota</taxon>
        <taxon>Clostridia</taxon>
        <taxon>Eubacteriales</taxon>
        <taxon>Clostridiaceae</taxon>
        <taxon>Clostridium</taxon>
    </lineage>
</organism>
<dbReference type="InterPro" id="IPR001640">
    <property type="entry name" value="Lgt"/>
</dbReference>
<feature type="binding site" evidence="7">
    <location>
        <position position="130"/>
    </location>
    <ligand>
        <name>a 1,2-diacyl-sn-glycero-3-phospho-(1'-sn-glycerol)</name>
        <dbReference type="ChEBI" id="CHEBI:64716"/>
    </ligand>
</feature>
<dbReference type="RefSeq" id="WP_039220697.1">
    <property type="nucleotide sequence ID" value="NZ_JENW01000116.1"/>
</dbReference>
<keyword evidence="3 7" id="KW-0808">Transferase</keyword>
<dbReference type="EMBL" id="JENW01000116">
    <property type="protein sequence ID" value="KEI14555.1"/>
    <property type="molecule type" value="Genomic_DNA"/>
</dbReference>
<evidence type="ECO:0000313" key="9">
    <source>
        <dbReference type="Proteomes" id="UP000027770"/>
    </source>
</evidence>
<dbReference type="EC" id="2.5.1.145" evidence="7"/>
<comment type="pathway">
    <text evidence="7">Protein modification; lipoprotein biosynthesis (diacylglyceryl transfer).</text>
</comment>
<comment type="subcellular location">
    <subcellularLocation>
        <location evidence="7">Cell membrane</location>
        <topology evidence="7">Multi-pass membrane protein</topology>
    </subcellularLocation>
</comment>
<dbReference type="Pfam" id="PF01790">
    <property type="entry name" value="LGT"/>
    <property type="match status" value="1"/>
</dbReference>
<evidence type="ECO:0000256" key="6">
    <source>
        <dbReference type="ARBA" id="ARBA00023136"/>
    </source>
</evidence>
<evidence type="ECO:0000256" key="7">
    <source>
        <dbReference type="HAMAP-Rule" id="MF_01147"/>
    </source>
</evidence>
<comment type="caution">
    <text evidence="8">The sequence shown here is derived from an EMBL/GenBank/DDBJ whole genome shotgun (WGS) entry which is preliminary data.</text>
</comment>
<dbReference type="GO" id="GO:0008961">
    <property type="term" value="F:phosphatidylglycerol-prolipoprotein diacylglyceryl transferase activity"/>
    <property type="evidence" value="ECO:0007669"/>
    <property type="project" value="UniProtKB-UniRule"/>
</dbReference>
<dbReference type="PANTHER" id="PTHR30589:SF0">
    <property type="entry name" value="PHOSPHATIDYLGLYCEROL--PROLIPOPROTEIN DIACYLGLYCERYL TRANSFERASE"/>
    <property type="match status" value="1"/>
</dbReference>
<evidence type="ECO:0000256" key="3">
    <source>
        <dbReference type="ARBA" id="ARBA00022679"/>
    </source>
</evidence>
<dbReference type="AlphaFoldDB" id="A0AA40IT20"/>
<keyword evidence="2 7" id="KW-1003">Cell membrane</keyword>
<feature type="transmembrane region" description="Helical" evidence="7">
    <location>
        <begin position="87"/>
        <end position="104"/>
    </location>
</feature>
<gene>
    <name evidence="7" type="primary">lgt</name>
    <name evidence="8" type="ORF">Z959_01450</name>
</gene>
<evidence type="ECO:0000256" key="5">
    <source>
        <dbReference type="ARBA" id="ARBA00022989"/>
    </source>
</evidence>
<keyword evidence="5 7" id="KW-1133">Transmembrane helix</keyword>
<protein>
    <recommendedName>
        <fullName evidence="7">Phosphatidylglycerol--prolipoprotein diacylglyceryl transferase</fullName>
        <ecNumber evidence="7">2.5.1.145</ecNumber>
    </recommendedName>
</protein>
<accession>A0AA40IT20</accession>
<comment type="similarity">
    <text evidence="1 7">Belongs to the Lgt family.</text>
</comment>
<feature type="transmembrane region" description="Helical" evidence="7">
    <location>
        <begin position="170"/>
        <end position="189"/>
    </location>
</feature>
<evidence type="ECO:0000313" key="8">
    <source>
        <dbReference type="EMBL" id="KEI14555.1"/>
    </source>
</evidence>
<dbReference type="PANTHER" id="PTHR30589">
    <property type="entry name" value="PROLIPOPROTEIN DIACYLGLYCERYL TRANSFERASE"/>
    <property type="match status" value="1"/>
</dbReference>
<feature type="transmembrane region" description="Helical" evidence="7">
    <location>
        <begin position="196"/>
        <end position="213"/>
    </location>
</feature>
<dbReference type="GO" id="GO:0005886">
    <property type="term" value="C:plasma membrane"/>
    <property type="evidence" value="ECO:0007669"/>
    <property type="project" value="UniProtKB-SubCell"/>
</dbReference>
<keyword evidence="9" id="KW-1185">Reference proteome</keyword>
<proteinExistence type="inferred from homology"/>
<evidence type="ECO:0000256" key="2">
    <source>
        <dbReference type="ARBA" id="ARBA00022475"/>
    </source>
</evidence>
<dbReference type="NCBIfam" id="TIGR00544">
    <property type="entry name" value="lgt"/>
    <property type="match status" value="1"/>
</dbReference>
<dbReference type="HAMAP" id="MF_01147">
    <property type="entry name" value="Lgt"/>
    <property type="match status" value="1"/>
</dbReference>
<dbReference type="PROSITE" id="PS01311">
    <property type="entry name" value="LGT"/>
    <property type="match status" value="1"/>
</dbReference>
<reference evidence="8 9" key="1">
    <citation type="submission" date="2014-02" db="EMBL/GenBank/DDBJ databases">
        <title>Plasmidome dynamics in the species complex Clostridium novyi sensu lato converts strains of independent lineages into distinctly different pathogens.</title>
        <authorList>
            <person name="Skarin H."/>
            <person name="Segerman B."/>
        </authorList>
    </citation>
    <scope>NUCLEOTIDE SEQUENCE [LARGE SCALE GENOMIC DNA]</scope>
    <source>
        <strain evidence="8 9">ATCC 27606</strain>
    </source>
</reference>
<comment type="catalytic activity">
    <reaction evidence="7">
        <text>L-cysteinyl-[prolipoprotein] + a 1,2-diacyl-sn-glycero-3-phospho-(1'-sn-glycerol) = an S-1,2-diacyl-sn-glyceryl-L-cysteinyl-[prolipoprotein] + sn-glycerol 1-phosphate + H(+)</text>
        <dbReference type="Rhea" id="RHEA:56712"/>
        <dbReference type="Rhea" id="RHEA-COMP:14679"/>
        <dbReference type="Rhea" id="RHEA-COMP:14680"/>
        <dbReference type="ChEBI" id="CHEBI:15378"/>
        <dbReference type="ChEBI" id="CHEBI:29950"/>
        <dbReference type="ChEBI" id="CHEBI:57685"/>
        <dbReference type="ChEBI" id="CHEBI:64716"/>
        <dbReference type="ChEBI" id="CHEBI:140658"/>
        <dbReference type="EC" id="2.5.1.145"/>
    </reaction>
</comment>
<feature type="transmembrane region" description="Helical" evidence="7">
    <location>
        <begin position="45"/>
        <end position="67"/>
    </location>
</feature>
<feature type="transmembrane region" description="Helical" evidence="7">
    <location>
        <begin position="111"/>
        <end position="129"/>
    </location>
</feature>
<comment type="function">
    <text evidence="7">Catalyzes the transfer of the diacylglyceryl group from phosphatidylglycerol to the sulfhydryl group of the N-terminal cysteine of a prolipoprotein, the first step in the formation of mature lipoproteins.</text>
</comment>
<evidence type="ECO:0000256" key="1">
    <source>
        <dbReference type="ARBA" id="ARBA00007150"/>
    </source>
</evidence>
<keyword evidence="6 7" id="KW-0472">Membrane</keyword>
<keyword evidence="4 7" id="KW-0812">Transmembrane</keyword>
<name>A0AA40IT20_CLONO</name>
<evidence type="ECO:0000256" key="4">
    <source>
        <dbReference type="ARBA" id="ARBA00022692"/>
    </source>
</evidence>